<organism evidence="2">
    <name type="scientific">Chitinibacter mangrovi</name>
    <dbReference type="NCBI Taxonomy" id="3153927"/>
    <lineage>
        <taxon>Bacteria</taxon>
        <taxon>Pseudomonadati</taxon>
        <taxon>Pseudomonadota</taxon>
        <taxon>Betaproteobacteria</taxon>
        <taxon>Neisseriales</taxon>
        <taxon>Chitinibacteraceae</taxon>
        <taxon>Chitinibacter</taxon>
    </lineage>
</organism>
<feature type="transmembrane region" description="Helical" evidence="1">
    <location>
        <begin position="20"/>
        <end position="36"/>
    </location>
</feature>
<evidence type="ECO:0000256" key="1">
    <source>
        <dbReference type="SAM" id="Phobius"/>
    </source>
</evidence>
<keyword evidence="1" id="KW-0472">Membrane</keyword>
<accession>A0AAU7FBD2</accession>
<dbReference type="KEGG" id="cmav:ABHF33_07280"/>
<protein>
    <submittedName>
        <fullName evidence="2">Uncharacterized protein</fullName>
    </submittedName>
</protein>
<gene>
    <name evidence="2" type="ORF">ABHF33_07280</name>
</gene>
<dbReference type="EMBL" id="CP157355">
    <property type="protein sequence ID" value="XBM02060.1"/>
    <property type="molecule type" value="Genomic_DNA"/>
</dbReference>
<name>A0AAU7FBD2_9NEIS</name>
<keyword evidence="1" id="KW-0812">Transmembrane</keyword>
<proteinExistence type="predicted"/>
<keyword evidence="1" id="KW-1133">Transmembrane helix</keyword>
<dbReference type="AlphaFoldDB" id="A0AAU7FBD2"/>
<dbReference type="RefSeq" id="WP_348946331.1">
    <property type="nucleotide sequence ID" value="NZ_CP157355.1"/>
</dbReference>
<reference evidence="2" key="1">
    <citation type="submission" date="2024-05" db="EMBL/GenBank/DDBJ databases">
        <authorList>
            <person name="Yang L."/>
            <person name="Pan L."/>
        </authorList>
    </citation>
    <scope>NUCLEOTIDE SEQUENCE</scope>
    <source>
        <strain evidence="2">FCG-7</strain>
    </source>
</reference>
<evidence type="ECO:0000313" key="2">
    <source>
        <dbReference type="EMBL" id="XBM02060.1"/>
    </source>
</evidence>
<sequence>MRLKRRKARAPTQRFVDQFARVYTPIVFAIALWRLPSPPLFFGGEWLA</sequence>